<dbReference type="GO" id="GO:0071932">
    <property type="term" value="P:replication fork reversal"/>
    <property type="evidence" value="ECO:0007669"/>
    <property type="project" value="TreeGrafter"/>
</dbReference>
<reference evidence="25" key="1">
    <citation type="submission" date="2025-08" db="UniProtKB">
        <authorList>
            <consortium name="RefSeq"/>
        </authorList>
    </citation>
    <scope>IDENTIFICATION</scope>
</reference>
<dbReference type="Pfam" id="PF13087">
    <property type="entry name" value="AAA_12"/>
    <property type="match status" value="1"/>
</dbReference>
<dbReference type="Gene3D" id="2.40.30.270">
    <property type="match status" value="1"/>
</dbReference>
<dbReference type="Proteomes" id="UP000694867">
    <property type="component" value="Unplaced"/>
</dbReference>
<feature type="domain" description="DNA2/NAM7 helicase helicase" evidence="22">
    <location>
        <begin position="902"/>
        <end position="970"/>
    </location>
</feature>
<evidence type="ECO:0000256" key="6">
    <source>
        <dbReference type="ARBA" id="ARBA00022723"/>
    </source>
</evidence>
<evidence type="ECO:0000256" key="19">
    <source>
        <dbReference type="RuleBase" id="RU367041"/>
    </source>
</evidence>
<dbReference type="AlphaFoldDB" id="A0AAJ7SHN7"/>
<keyword evidence="12 19" id="KW-0408">Iron</keyword>
<evidence type="ECO:0000256" key="5">
    <source>
        <dbReference type="ARBA" id="ARBA00022722"/>
    </source>
</evidence>
<evidence type="ECO:0000256" key="4">
    <source>
        <dbReference type="ARBA" id="ARBA00022705"/>
    </source>
</evidence>
<keyword evidence="19" id="KW-0158">Chromosome</keyword>
<dbReference type="Gene3D" id="3.40.50.300">
    <property type="entry name" value="P-loop containing nucleotide triphosphate hydrolases"/>
    <property type="match status" value="3"/>
</dbReference>
<dbReference type="GO" id="GO:0033567">
    <property type="term" value="P:DNA replication, Okazaki fragment processing"/>
    <property type="evidence" value="ECO:0007669"/>
    <property type="project" value="UniProtKB-UniRule"/>
</dbReference>
<proteinExistence type="inferred from homology"/>
<evidence type="ECO:0000256" key="13">
    <source>
        <dbReference type="ARBA" id="ARBA00023014"/>
    </source>
</evidence>
<feature type="domain" description="DNA replication factor Dna2 N-terminal" evidence="21">
    <location>
        <begin position="267"/>
        <end position="454"/>
    </location>
</feature>
<evidence type="ECO:0000256" key="3">
    <source>
        <dbReference type="ARBA" id="ARBA00022485"/>
    </source>
</evidence>
<feature type="compositionally biased region" description="Basic and acidic residues" evidence="20">
    <location>
        <begin position="191"/>
        <end position="207"/>
    </location>
</feature>
<keyword evidence="24" id="KW-1185">Reference proteome</keyword>
<dbReference type="PANTHER" id="PTHR10887:SF433">
    <property type="entry name" value="DNA REPLICATION ATP-DEPENDENT HELICASE_NUCLEASE DNA2"/>
    <property type="match status" value="1"/>
</dbReference>
<evidence type="ECO:0000313" key="25">
    <source>
        <dbReference type="RefSeq" id="XP_028968872.1"/>
    </source>
</evidence>
<dbReference type="GO" id="GO:0005737">
    <property type="term" value="C:cytoplasm"/>
    <property type="evidence" value="ECO:0007669"/>
    <property type="project" value="TreeGrafter"/>
</dbReference>
<dbReference type="Pfam" id="PF13086">
    <property type="entry name" value="AAA_11"/>
    <property type="match status" value="2"/>
</dbReference>
<dbReference type="InterPro" id="IPR027417">
    <property type="entry name" value="P-loop_NTPase"/>
</dbReference>
<evidence type="ECO:0000256" key="18">
    <source>
        <dbReference type="ARBA" id="ARBA00047995"/>
    </source>
</evidence>
<feature type="compositionally biased region" description="Basic and acidic residues" evidence="20">
    <location>
        <begin position="97"/>
        <end position="109"/>
    </location>
</feature>
<protein>
    <recommendedName>
        <fullName evidence="19">DNA replication ATP-dependent helicase/nuclease</fullName>
        <ecNumber evidence="19">3.1.-.-</ecNumber>
        <ecNumber evidence="19">3.6.4.12</ecNumber>
    </recommendedName>
</protein>
<dbReference type="CTD" id="1763"/>
<dbReference type="PANTHER" id="PTHR10887">
    <property type="entry name" value="DNA2/NAM7 HELICASE FAMILY"/>
    <property type="match status" value="1"/>
</dbReference>
<evidence type="ECO:0000259" key="21">
    <source>
        <dbReference type="Pfam" id="PF08696"/>
    </source>
</evidence>
<comment type="similarity">
    <text evidence="2 19">Belongs to the DNA2/NAM7 helicase family.</text>
</comment>
<dbReference type="GO" id="GO:0006281">
    <property type="term" value="P:DNA repair"/>
    <property type="evidence" value="ECO:0007669"/>
    <property type="project" value="UniProtKB-KW"/>
</dbReference>
<dbReference type="SUPFAM" id="SSF52540">
    <property type="entry name" value="P-loop containing nucleoside triphosphate hydrolases"/>
    <property type="match status" value="1"/>
</dbReference>
<feature type="compositionally biased region" description="Basic and acidic residues" evidence="20">
    <location>
        <begin position="44"/>
        <end position="53"/>
    </location>
</feature>
<dbReference type="GO" id="GO:0017108">
    <property type="term" value="F:5'-flap endonuclease activity"/>
    <property type="evidence" value="ECO:0007669"/>
    <property type="project" value="UniProtKB-UniRule"/>
</dbReference>
<evidence type="ECO:0000256" key="8">
    <source>
        <dbReference type="ARBA" id="ARBA00022763"/>
    </source>
</evidence>
<name>A0AAJ7SHN7_9ACAR</name>
<dbReference type="InterPro" id="IPR047187">
    <property type="entry name" value="SF1_C_Upf1"/>
</dbReference>
<accession>A0AAJ7SHN7</accession>
<evidence type="ECO:0000256" key="11">
    <source>
        <dbReference type="ARBA" id="ARBA00022840"/>
    </source>
</evidence>
<keyword evidence="7 19" id="KW-0547">Nucleotide-binding</keyword>
<evidence type="ECO:0000259" key="23">
    <source>
        <dbReference type="Pfam" id="PF13087"/>
    </source>
</evidence>
<keyword evidence="5 19" id="KW-0540">Nuclease</keyword>
<evidence type="ECO:0000256" key="17">
    <source>
        <dbReference type="ARBA" id="ARBA00023268"/>
    </source>
</evidence>
<dbReference type="GO" id="GO:0017116">
    <property type="term" value="F:single-stranded DNA helicase activity"/>
    <property type="evidence" value="ECO:0007669"/>
    <property type="project" value="UniProtKB-UniRule"/>
</dbReference>
<comment type="cofactor">
    <cofactor evidence="1">
        <name>[4Fe-4S] cluster</name>
        <dbReference type="ChEBI" id="CHEBI:49883"/>
    </cofactor>
</comment>
<feature type="domain" description="DNA2/NAM7 helicase-like C-terminal" evidence="23">
    <location>
        <begin position="977"/>
        <end position="1176"/>
    </location>
</feature>
<gene>
    <name evidence="25" type="primary">LOC100897283</name>
</gene>
<keyword evidence="6 19" id="KW-0479">Metal-binding</keyword>
<dbReference type="GO" id="GO:0005634">
    <property type="term" value="C:nucleus"/>
    <property type="evidence" value="ECO:0007669"/>
    <property type="project" value="UniProtKB-SubCell"/>
</dbReference>
<dbReference type="CDD" id="cd18041">
    <property type="entry name" value="DEXXQc_DNA2"/>
    <property type="match status" value="1"/>
</dbReference>
<evidence type="ECO:0000256" key="20">
    <source>
        <dbReference type="SAM" id="MobiDB-lite"/>
    </source>
</evidence>
<dbReference type="InterPro" id="IPR041677">
    <property type="entry name" value="DNA2/NAM7_AAA_11"/>
</dbReference>
<keyword evidence="3 19" id="KW-0004">4Fe-4S</keyword>
<evidence type="ECO:0000256" key="2">
    <source>
        <dbReference type="ARBA" id="ARBA00007913"/>
    </source>
</evidence>
<keyword evidence="11 19" id="KW-0067">ATP-binding</keyword>
<dbReference type="Gene3D" id="3.90.320.10">
    <property type="match status" value="1"/>
</dbReference>
<dbReference type="EC" id="3.1.-.-" evidence="19"/>
<dbReference type="GeneID" id="100897283"/>
<comment type="subcellular location">
    <subcellularLocation>
        <location evidence="19">Nucleus</location>
    </subcellularLocation>
    <subcellularLocation>
        <location evidence="19">Chromosome</location>
    </subcellularLocation>
</comment>
<evidence type="ECO:0000256" key="9">
    <source>
        <dbReference type="ARBA" id="ARBA00022801"/>
    </source>
</evidence>
<dbReference type="GO" id="GO:0051539">
    <property type="term" value="F:4 iron, 4 sulfur cluster binding"/>
    <property type="evidence" value="ECO:0007669"/>
    <property type="project" value="UniProtKB-UniRule"/>
</dbReference>
<evidence type="ECO:0000256" key="10">
    <source>
        <dbReference type="ARBA" id="ARBA00022806"/>
    </source>
</evidence>
<feature type="region of interest" description="Disordered" evidence="20">
    <location>
        <begin position="30"/>
        <end position="68"/>
    </location>
</feature>
<dbReference type="InterPro" id="IPR041679">
    <property type="entry name" value="DNA2/NAM7-like_C"/>
</dbReference>
<dbReference type="InterPro" id="IPR045055">
    <property type="entry name" value="DNA2/NAM7-like"/>
</dbReference>
<dbReference type="GO" id="GO:0005694">
    <property type="term" value="C:chromosome"/>
    <property type="evidence" value="ECO:0007669"/>
    <property type="project" value="UniProtKB-SubCell"/>
</dbReference>
<keyword evidence="8 19" id="KW-0227">DNA damage</keyword>
<comment type="catalytic activity">
    <reaction evidence="18 19">
        <text>ATP + H2O = ADP + phosphate + H(+)</text>
        <dbReference type="Rhea" id="RHEA:13065"/>
        <dbReference type="ChEBI" id="CHEBI:15377"/>
        <dbReference type="ChEBI" id="CHEBI:15378"/>
        <dbReference type="ChEBI" id="CHEBI:30616"/>
        <dbReference type="ChEBI" id="CHEBI:43474"/>
        <dbReference type="ChEBI" id="CHEBI:456216"/>
        <dbReference type="EC" id="3.6.4.12"/>
    </reaction>
</comment>
<organism evidence="24 25">
    <name type="scientific">Galendromus occidentalis</name>
    <name type="common">western predatory mite</name>
    <dbReference type="NCBI Taxonomy" id="34638"/>
    <lineage>
        <taxon>Eukaryota</taxon>
        <taxon>Metazoa</taxon>
        <taxon>Ecdysozoa</taxon>
        <taxon>Arthropoda</taxon>
        <taxon>Chelicerata</taxon>
        <taxon>Arachnida</taxon>
        <taxon>Acari</taxon>
        <taxon>Parasitiformes</taxon>
        <taxon>Mesostigmata</taxon>
        <taxon>Gamasina</taxon>
        <taxon>Phytoseioidea</taxon>
        <taxon>Phytoseiidae</taxon>
        <taxon>Typhlodrominae</taxon>
        <taxon>Galendromus</taxon>
    </lineage>
</organism>
<dbReference type="InterPro" id="IPR011604">
    <property type="entry name" value="PDDEXK-like_dom_sf"/>
</dbReference>
<evidence type="ECO:0000256" key="16">
    <source>
        <dbReference type="ARBA" id="ARBA00023242"/>
    </source>
</evidence>
<dbReference type="InterPro" id="IPR014808">
    <property type="entry name" value="DNA_replication_fac_Dna2_N"/>
</dbReference>
<dbReference type="GO" id="GO:0046872">
    <property type="term" value="F:metal ion binding"/>
    <property type="evidence" value="ECO:0007669"/>
    <property type="project" value="UniProtKB-UniRule"/>
</dbReference>
<keyword evidence="17 19" id="KW-0511">Multifunctional enzyme</keyword>
<keyword evidence="15 19" id="KW-0234">DNA repair</keyword>
<evidence type="ECO:0000256" key="7">
    <source>
        <dbReference type="ARBA" id="ARBA00022741"/>
    </source>
</evidence>
<feature type="region of interest" description="Disordered" evidence="20">
    <location>
        <begin position="80"/>
        <end position="207"/>
    </location>
</feature>
<dbReference type="RefSeq" id="XP_028968872.1">
    <property type="nucleotide sequence ID" value="XM_029113039.1"/>
</dbReference>
<keyword evidence="14 19" id="KW-0238">DNA-binding</keyword>
<evidence type="ECO:0000259" key="22">
    <source>
        <dbReference type="Pfam" id="PF13086"/>
    </source>
</evidence>
<sequence length="1204" mass="133851">MIKKLAVTAIMSKAQAAAKLLPKGQKTLERFFGTGTAPGSGKKLPAEGKSDSVKRKRSPSSKKTVTLTEDAMKHSIVVIEDSPPAKKLQTAISARRSKTEVSDLQRKTEGLAGKQKSPSRKRKEQSGAAITESDAKGECALRRSPRKKNENKTLAMKESKLSSNGKVSTEAPSKEAKLPLAEKIANGMPESTKRDEEPAGSRTPERLISDDEDDLFDIATPEKKTRIRLPDVSARPAAFKVVRLKVKDFERSYSEGVNLVVGDDVESDSSRIFVLLSGSWLMTNPALDTEIFVFGMFQENLGKVDSQCGFVVLYPQHLLSITTITAGLYCKRKSLLNQKFKRIEPSNSHLIVGTVAHEVFQRAVSEKLQRAEIVAVLDEILARSEIVHDLYLLNSGHYEIKAAVLQMIPHILSFMRDHLSPSRAAFQIDEIIDIEDNLLCPRLGVRGKVDLTVRLKTPDGRVMPQVPLELKTGKPTFGNDHMAQVFFYTAMLNEKSGKALSDPDSCDTGILTYISRSNDSRLVKPNRFALQSLMQQRNELATSWEKIQTPRKGPEGIEIDAGSLGEFKEDERGCSQCSCRAVCSLYAKMTNDLPAGTVRAKVAEESLGDLSKEQIDYVWHWLRLLDKECSKASKKTPSAFWMIPLDERVASGNCIKDLQIDLKPKNGTTSSMGGSYLRLRGPIDLESTSLAPNSYIAVSEQGNKTRVANRTGFVHEIGQDFITLSLINDVGAGTPLNPNKVYCVDKMNSSSSSNTTYTNLVRILQPQYVHLRELVIDRRAPTYERDYPRKNVELCQEIFNDLNDTQVRAIIKTLMSNDYLLLKGMPGTGKTSVIVATVRALVKLNQRVLVTSYTHNALDNILERLDKFGVDFVRIGNTSNKVIRAKSTAVELAGVNNVNQVKKFYSEKMVFGATCLGTNNVVFEKEKFDYCIVDEASQVLQPTCLGPIMCAKKFLLVGDPDQLSPVILSRSAKRFGMDECLFKRLQAADSSNLIALNYQYRMNSEIMALSNGLVYENKLVCGNDQVANRTLKLDATKDSKLEDWQRKCVSGNLRDAVVFLDLKKNSESTNGRDNLEEANLIRNIINLLIERGLSKADIGVISSYTDQVTCLKGILPEGVESSTIDRYQGKEKEVMIMSCVRTGTDATFENEIMNDLKRINVAISRARSKLILVGCKRSIGEFSSWEKLFAIMRDDQFVEVETLL</sequence>
<comment type="function">
    <text evidence="19">Key enzyme involved in DNA replication and DNA repair. Involved in Okazaki fragments processing by cleaving long flaps that escape FEN1: flaps that are longer than 27 nucleotides are coated by replication protein A complex (RPA), leading to recruit DNA2 which cleaves the flap until it is too short to bind RPA and becomes a substrate for FEN1. Also involved in 5'-end resection of DNA during double-strand break (DSB) repair by mediating the cleavage of 5'-ssDNA.</text>
</comment>
<feature type="compositionally biased region" description="Basic and acidic residues" evidence="20">
    <location>
        <begin position="133"/>
        <end position="160"/>
    </location>
</feature>
<keyword evidence="16 19" id="KW-0539">Nucleus</keyword>
<dbReference type="CDD" id="cd18808">
    <property type="entry name" value="SF1_C_Upf1"/>
    <property type="match status" value="1"/>
</dbReference>
<dbReference type="EC" id="3.6.4.12" evidence="19"/>
<keyword evidence="13 19" id="KW-0411">Iron-sulfur</keyword>
<evidence type="ECO:0000256" key="14">
    <source>
        <dbReference type="ARBA" id="ARBA00023125"/>
    </source>
</evidence>
<feature type="compositionally biased region" description="Polar residues" evidence="20">
    <location>
        <begin position="161"/>
        <end position="171"/>
    </location>
</feature>
<dbReference type="GO" id="GO:0003677">
    <property type="term" value="F:DNA binding"/>
    <property type="evidence" value="ECO:0007669"/>
    <property type="project" value="UniProtKB-UniRule"/>
</dbReference>
<evidence type="ECO:0000256" key="15">
    <source>
        <dbReference type="ARBA" id="ARBA00023204"/>
    </source>
</evidence>
<evidence type="ECO:0000256" key="12">
    <source>
        <dbReference type="ARBA" id="ARBA00023004"/>
    </source>
</evidence>
<feature type="domain" description="DNA2/NAM7 helicase helicase" evidence="22">
    <location>
        <begin position="802"/>
        <end position="891"/>
    </location>
</feature>
<dbReference type="Pfam" id="PF08696">
    <property type="entry name" value="Dna2"/>
    <property type="match status" value="1"/>
</dbReference>
<evidence type="ECO:0000256" key="1">
    <source>
        <dbReference type="ARBA" id="ARBA00001966"/>
    </source>
</evidence>
<keyword evidence="9 19" id="KW-0378">Hydrolase</keyword>
<dbReference type="InterPro" id="IPR026851">
    <property type="entry name" value="Dna2/JHS1_DEXXQ-box"/>
</dbReference>
<keyword evidence="10 19" id="KW-0347">Helicase</keyword>
<dbReference type="GO" id="GO:0005524">
    <property type="term" value="F:ATP binding"/>
    <property type="evidence" value="ECO:0007669"/>
    <property type="project" value="UniProtKB-UniRule"/>
</dbReference>
<dbReference type="KEGG" id="goe:100897283"/>
<evidence type="ECO:0000313" key="24">
    <source>
        <dbReference type="Proteomes" id="UP000694867"/>
    </source>
</evidence>
<keyword evidence="4 19" id="KW-0235">DNA replication</keyword>